<comment type="similarity">
    <text evidence="2 10">Belongs to the CUT homeobox family.</text>
</comment>
<dbReference type="EMBL" id="OU892288">
    <property type="protein sequence ID" value="CAH1124358.1"/>
    <property type="molecule type" value="Genomic_DNA"/>
</dbReference>
<evidence type="ECO:0000256" key="1">
    <source>
        <dbReference type="ARBA" id="ARBA00004123"/>
    </source>
</evidence>
<feature type="compositionally biased region" description="Basic and acidic residues" evidence="11">
    <location>
        <begin position="341"/>
        <end position="357"/>
    </location>
</feature>
<evidence type="ECO:0000256" key="6">
    <source>
        <dbReference type="ARBA" id="ARBA00023163"/>
    </source>
</evidence>
<dbReference type="SUPFAM" id="SSF46689">
    <property type="entry name" value="Homeodomain-like"/>
    <property type="match status" value="1"/>
</dbReference>
<evidence type="ECO:0000259" key="12">
    <source>
        <dbReference type="PROSITE" id="PS50071"/>
    </source>
</evidence>
<dbReference type="InterPro" id="IPR003350">
    <property type="entry name" value="CUT_dom"/>
</dbReference>
<evidence type="ECO:0000256" key="3">
    <source>
        <dbReference type="ARBA" id="ARBA00023015"/>
    </source>
</evidence>
<keyword evidence="6 10" id="KW-0804">Transcription</keyword>
<evidence type="ECO:0000256" key="8">
    <source>
        <dbReference type="PROSITE-ProRule" id="PRU00108"/>
    </source>
</evidence>
<evidence type="ECO:0000256" key="2">
    <source>
        <dbReference type="ARBA" id="ARBA00008190"/>
    </source>
</evidence>
<proteinExistence type="inferred from homology"/>
<dbReference type="OrthoDB" id="10068888at2759"/>
<dbReference type="GO" id="GO:0000981">
    <property type="term" value="F:DNA-binding transcription factor activity, RNA polymerase II-specific"/>
    <property type="evidence" value="ECO:0007669"/>
    <property type="project" value="TreeGrafter"/>
</dbReference>
<dbReference type="InterPro" id="IPR009057">
    <property type="entry name" value="Homeodomain-like_sf"/>
</dbReference>
<organism evidence="14 15">
    <name type="scientific">Ceutorhynchus assimilis</name>
    <name type="common">cabbage seed weevil</name>
    <dbReference type="NCBI Taxonomy" id="467358"/>
    <lineage>
        <taxon>Eukaryota</taxon>
        <taxon>Metazoa</taxon>
        <taxon>Ecdysozoa</taxon>
        <taxon>Arthropoda</taxon>
        <taxon>Hexapoda</taxon>
        <taxon>Insecta</taxon>
        <taxon>Pterygota</taxon>
        <taxon>Neoptera</taxon>
        <taxon>Endopterygota</taxon>
        <taxon>Coleoptera</taxon>
        <taxon>Polyphaga</taxon>
        <taxon>Cucujiformia</taxon>
        <taxon>Curculionidae</taxon>
        <taxon>Ceutorhynchinae</taxon>
        <taxon>Ceutorhynchus</taxon>
    </lineage>
</organism>
<evidence type="ECO:0000256" key="9">
    <source>
        <dbReference type="RuleBase" id="RU000682"/>
    </source>
</evidence>
<evidence type="ECO:0000313" key="14">
    <source>
        <dbReference type="EMBL" id="CAH1124358.1"/>
    </source>
</evidence>
<dbReference type="Gene3D" id="1.10.10.60">
    <property type="entry name" value="Homeodomain-like"/>
    <property type="match status" value="1"/>
</dbReference>
<dbReference type="PROSITE" id="PS51042">
    <property type="entry name" value="CUT"/>
    <property type="match status" value="1"/>
</dbReference>
<gene>
    <name evidence="14" type="ORF">CEUTPL_LOCUS3307</name>
</gene>
<evidence type="ECO:0000313" key="15">
    <source>
        <dbReference type="Proteomes" id="UP001152799"/>
    </source>
</evidence>
<dbReference type="PANTHER" id="PTHR14057">
    <property type="entry name" value="TRANSCRIPTION FACTOR ONECUT"/>
    <property type="match status" value="1"/>
</dbReference>
<dbReference type="GO" id="GO:0005634">
    <property type="term" value="C:nucleus"/>
    <property type="evidence" value="ECO:0007669"/>
    <property type="project" value="UniProtKB-SubCell"/>
</dbReference>
<reference evidence="14" key="1">
    <citation type="submission" date="2022-01" db="EMBL/GenBank/DDBJ databases">
        <authorList>
            <person name="King R."/>
        </authorList>
    </citation>
    <scope>NUCLEOTIDE SEQUENCE</scope>
</reference>
<feature type="DNA-binding region" description="Homeobox" evidence="8">
    <location>
        <begin position="272"/>
        <end position="331"/>
    </location>
</feature>
<dbReference type="GO" id="GO:0000978">
    <property type="term" value="F:RNA polymerase II cis-regulatory region sequence-specific DNA binding"/>
    <property type="evidence" value="ECO:0007669"/>
    <property type="project" value="TreeGrafter"/>
</dbReference>
<dbReference type="InterPro" id="IPR051649">
    <property type="entry name" value="CUT_Homeobox"/>
</dbReference>
<feature type="domain" description="CUT" evidence="13">
    <location>
        <begin position="164"/>
        <end position="250"/>
    </location>
</feature>
<dbReference type="SMART" id="SM00389">
    <property type="entry name" value="HOX"/>
    <property type="match status" value="1"/>
</dbReference>
<keyword evidence="4 8" id="KW-0238">DNA-binding</keyword>
<sequence length="357" mass="40431">MRTARKNHVMEDKQAVITGGSMETYVIFEQQEAEGPVFVIMKSGESELLSPKLSPSSDTIDVNKNKNLNLESTNQTLTTVNDRMYVAGYSPSATNTPLLLSSTVSGEFAYGRASKVTGSFDCSSSLPVVTLLQQTPSNTNQHQSKSQQQQMNIENKFPGSISVLSISSDEEDINTKEIAQRILAELKTYGITQAVFAKRILGRTQGTLSALLQNPKPWSKLDFGKEIFRTMWRWLQKPEGQKMSLSRAQGNKTSCKQKVTYCTSIEEQMPTPKKRRFIFTDLQKRALQAIFKETQRPSKELQETAAMQLGLEPEIVQNFFMNARRRKWKNEERQSAPMREMSPKMEDDSGEDERLME</sequence>
<dbReference type="CDD" id="cd00086">
    <property type="entry name" value="homeodomain"/>
    <property type="match status" value="1"/>
</dbReference>
<keyword evidence="5 8" id="KW-0371">Homeobox</keyword>
<dbReference type="FunFam" id="1.10.260.40:FF:000005">
    <property type="entry name" value="One cut domain family member"/>
    <property type="match status" value="1"/>
</dbReference>
<evidence type="ECO:0000259" key="13">
    <source>
        <dbReference type="PROSITE" id="PS51042"/>
    </source>
</evidence>
<dbReference type="Pfam" id="PF02376">
    <property type="entry name" value="CUT"/>
    <property type="match status" value="1"/>
</dbReference>
<dbReference type="Pfam" id="PF00046">
    <property type="entry name" value="Homeodomain"/>
    <property type="match status" value="1"/>
</dbReference>
<feature type="domain" description="Homeobox" evidence="12">
    <location>
        <begin position="270"/>
        <end position="330"/>
    </location>
</feature>
<evidence type="ECO:0000256" key="7">
    <source>
        <dbReference type="ARBA" id="ARBA00023242"/>
    </source>
</evidence>
<keyword evidence="7 8" id="KW-0539">Nucleus</keyword>
<keyword evidence="3 10" id="KW-0805">Transcription regulation</keyword>
<accession>A0A9P0DK66</accession>
<evidence type="ECO:0000256" key="4">
    <source>
        <dbReference type="ARBA" id="ARBA00023125"/>
    </source>
</evidence>
<feature type="region of interest" description="Disordered" evidence="11">
    <location>
        <begin position="326"/>
        <end position="357"/>
    </location>
</feature>
<keyword evidence="15" id="KW-1185">Reference proteome</keyword>
<name>A0A9P0DK66_9CUCU</name>
<evidence type="ECO:0000256" key="11">
    <source>
        <dbReference type="SAM" id="MobiDB-lite"/>
    </source>
</evidence>
<dbReference type="PANTHER" id="PTHR14057:SF47">
    <property type="entry name" value="HOMEOBOX PROTEIN ONECUT"/>
    <property type="match status" value="1"/>
</dbReference>
<dbReference type="InterPro" id="IPR001356">
    <property type="entry name" value="HD"/>
</dbReference>
<dbReference type="SUPFAM" id="SSF47413">
    <property type="entry name" value="lambda repressor-like DNA-binding domains"/>
    <property type="match status" value="1"/>
</dbReference>
<dbReference type="InterPro" id="IPR010982">
    <property type="entry name" value="Lambda_DNA-bd_dom_sf"/>
</dbReference>
<dbReference type="SMART" id="SM01109">
    <property type="entry name" value="CUT"/>
    <property type="match status" value="1"/>
</dbReference>
<dbReference type="Gene3D" id="1.10.260.40">
    <property type="entry name" value="lambda repressor-like DNA-binding domains"/>
    <property type="match status" value="1"/>
</dbReference>
<dbReference type="Proteomes" id="UP001152799">
    <property type="component" value="Chromosome 12"/>
</dbReference>
<evidence type="ECO:0000256" key="5">
    <source>
        <dbReference type="ARBA" id="ARBA00023155"/>
    </source>
</evidence>
<evidence type="ECO:0000256" key="10">
    <source>
        <dbReference type="RuleBase" id="RU361129"/>
    </source>
</evidence>
<dbReference type="AlphaFoldDB" id="A0A9P0DK66"/>
<dbReference type="PROSITE" id="PS50071">
    <property type="entry name" value="HOMEOBOX_2"/>
    <property type="match status" value="1"/>
</dbReference>
<comment type="subcellular location">
    <subcellularLocation>
        <location evidence="1 8 9">Nucleus</location>
    </subcellularLocation>
</comment>
<protein>
    <recommendedName>
        <fullName evidence="10">One cut domain family member</fullName>
    </recommendedName>
</protein>